<reference evidence="7 8" key="1">
    <citation type="journal article" date="2016" name="Int. J. Syst. Evol. Microbiol.">
        <title>Panacibacter ginsenosidivorans gen. nov., sp. nov., with ginsenoside converting activity isolated from soil of a ginseng field.</title>
        <authorList>
            <person name="Siddiqi M.Z."/>
            <person name="Muhammad Shafi S."/>
            <person name="Choi K.D."/>
            <person name="Im W.T."/>
        </authorList>
    </citation>
    <scope>NUCLEOTIDE SEQUENCE [LARGE SCALE GENOMIC DNA]</scope>
    <source>
        <strain evidence="7 8">Gsoil1550</strain>
    </source>
</reference>
<sequence>MNFKKLLAQSIFWRGFYFFSVLLVNVFLSRYLKAAGSGSLYFLTIIFSFLQVVLALGFEQGFTYFASGNIIRRNKLLSFAGLWSVVAGLLMIGLVHLYFLIDKTIDAGLLPAWSLYGFLYISGQTLMGYITALYYTKENYILPNLLLSLVNIIFVIIIPSKDAPTNAGDAAHITTLYFYTFFVSGIVLIISFFLYNRREGVFGLPPVQHLKKFLQYSLTALSANVIFFLVYRIDYLFVNNSPVATAADLGNYIQVAKLGQMLLIVPQIIASVVFPRTASGSDRQRLNHIIMVMARLFSQLFLLLFIGVLLLGKFFFIKIFGETFNAMQIPMLLLIPGIFSLSVLVLLSAYFSGKGKVKVNVQGALLALVVMVVGAWIFVPRYGIIAAAAVSTVSYAVNMGYSLYIFYKDYQVNFFDFFKWRKEDYYWIKNLLVKEKEI</sequence>
<feature type="transmembrane region" description="Helical" evidence="6">
    <location>
        <begin position="141"/>
        <end position="160"/>
    </location>
</feature>
<dbReference type="RefSeq" id="WP_147187627.1">
    <property type="nucleotide sequence ID" value="NZ_CP042435.1"/>
</dbReference>
<keyword evidence="3 6" id="KW-0812">Transmembrane</keyword>
<feature type="transmembrane region" description="Helical" evidence="6">
    <location>
        <begin position="258"/>
        <end position="275"/>
    </location>
</feature>
<dbReference type="EMBL" id="CP042435">
    <property type="protein sequence ID" value="QEC65827.1"/>
    <property type="molecule type" value="Genomic_DNA"/>
</dbReference>
<feature type="transmembrane region" description="Helical" evidence="6">
    <location>
        <begin position="38"/>
        <end position="58"/>
    </location>
</feature>
<evidence type="ECO:0000256" key="4">
    <source>
        <dbReference type="ARBA" id="ARBA00022989"/>
    </source>
</evidence>
<feature type="transmembrane region" description="Helical" evidence="6">
    <location>
        <begin position="216"/>
        <end position="238"/>
    </location>
</feature>
<accession>A0A5B8V2T8</accession>
<proteinExistence type="predicted"/>
<feature type="transmembrane region" description="Helical" evidence="6">
    <location>
        <begin position="385"/>
        <end position="407"/>
    </location>
</feature>
<comment type="subcellular location">
    <subcellularLocation>
        <location evidence="1">Cell membrane</location>
        <topology evidence="1">Multi-pass membrane protein</topology>
    </subcellularLocation>
</comment>
<dbReference type="AlphaFoldDB" id="A0A5B8V2T8"/>
<dbReference type="Proteomes" id="UP000321533">
    <property type="component" value="Chromosome"/>
</dbReference>
<evidence type="ECO:0000256" key="1">
    <source>
        <dbReference type="ARBA" id="ARBA00004651"/>
    </source>
</evidence>
<evidence type="ECO:0000256" key="6">
    <source>
        <dbReference type="SAM" id="Phobius"/>
    </source>
</evidence>
<evidence type="ECO:0000256" key="3">
    <source>
        <dbReference type="ARBA" id="ARBA00022692"/>
    </source>
</evidence>
<keyword evidence="2" id="KW-1003">Cell membrane</keyword>
<feature type="transmembrane region" description="Helical" evidence="6">
    <location>
        <begin position="296"/>
        <end position="317"/>
    </location>
</feature>
<feature type="transmembrane region" description="Helical" evidence="6">
    <location>
        <begin position="329"/>
        <end position="351"/>
    </location>
</feature>
<dbReference type="PANTHER" id="PTHR30250:SF11">
    <property type="entry name" value="O-ANTIGEN TRANSPORTER-RELATED"/>
    <property type="match status" value="1"/>
</dbReference>
<evidence type="ECO:0000256" key="5">
    <source>
        <dbReference type="ARBA" id="ARBA00023136"/>
    </source>
</evidence>
<gene>
    <name evidence="7" type="ORF">FRZ67_00360</name>
</gene>
<dbReference type="KEGG" id="pgin:FRZ67_00360"/>
<feature type="transmembrane region" description="Helical" evidence="6">
    <location>
        <begin position="113"/>
        <end position="134"/>
    </location>
</feature>
<evidence type="ECO:0000313" key="7">
    <source>
        <dbReference type="EMBL" id="QEC65827.1"/>
    </source>
</evidence>
<keyword evidence="8" id="KW-1185">Reference proteome</keyword>
<organism evidence="7 8">
    <name type="scientific">Panacibacter ginsenosidivorans</name>
    <dbReference type="NCBI Taxonomy" id="1813871"/>
    <lineage>
        <taxon>Bacteria</taxon>
        <taxon>Pseudomonadati</taxon>
        <taxon>Bacteroidota</taxon>
        <taxon>Chitinophagia</taxon>
        <taxon>Chitinophagales</taxon>
        <taxon>Chitinophagaceae</taxon>
        <taxon>Panacibacter</taxon>
    </lineage>
</organism>
<evidence type="ECO:0000256" key="2">
    <source>
        <dbReference type="ARBA" id="ARBA00022475"/>
    </source>
</evidence>
<dbReference type="GO" id="GO:0005886">
    <property type="term" value="C:plasma membrane"/>
    <property type="evidence" value="ECO:0007669"/>
    <property type="project" value="UniProtKB-SubCell"/>
</dbReference>
<feature type="transmembrane region" description="Helical" evidence="6">
    <location>
        <begin position="176"/>
        <end position="195"/>
    </location>
</feature>
<name>A0A5B8V2T8_9BACT</name>
<feature type="transmembrane region" description="Helical" evidence="6">
    <location>
        <begin position="12"/>
        <end position="32"/>
    </location>
</feature>
<feature type="transmembrane region" description="Helical" evidence="6">
    <location>
        <begin position="363"/>
        <end position="379"/>
    </location>
</feature>
<dbReference type="InterPro" id="IPR050833">
    <property type="entry name" value="Poly_Biosynth_Transport"/>
</dbReference>
<feature type="transmembrane region" description="Helical" evidence="6">
    <location>
        <begin position="79"/>
        <end position="101"/>
    </location>
</feature>
<protein>
    <submittedName>
        <fullName evidence="7">Uncharacterized protein</fullName>
    </submittedName>
</protein>
<keyword evidence="5 6" id="KW-0472">Membrane</keyword>
<dbReference type="OrthoDB" id="627524at2"/>
<dbReference type="PANTHER" id="PTHR30250">
    <property type="entry name" value="PST FAMILY PREDICTED COLANIC ACID TRANSPORTER"/>
    <property type="match status" value="1"/>
</dbReference>
<evidence type="ECO:0000313" key="8">
    <source>
        <dbReference type="Proteomes" id="UP000321533"/>
    </source>
</evidence>
<keyword evidence="4 6" id="KW-1133">Transmembrane helix</keyword>